<evidence type="ECO:0000313" key="6">
    <source>
        <dbReference type="EMBL" id="GAA3808507.1"/>
    </source>
</evidence>
<dbReference type="SMART" id="SM01043">
    <property type="entry name" value="BTAD"/>
    <property type="match status" value="1"/>
</dbReference>
<dbReference type="InterPro" id="IPR001867">
    <property type="entry name" value="OmpR/PhoB-type_DNA-bd"/>
</dbReference>
<evidence type="ECO:0000256" key="4">
    <source>
        <dbReference type="SAM" id="MobiDB-lite"/>
    </source>
</evidence>
<gene>
    <name evidence="6" type="ORF">GCM10022226_30810</name>
</gene>
<evidence type="ECO:0000256" key="3">
    <source>
        <dbReference type="PROSITE-ProRule" id="PRU01091"/>
    </source>
</evidence>
<dbReference type="PROSITE" id="PS51755">
    <property type="entry name" value="OMPR_PHOB"/>
    <property type="match status" value="1"/>
</dbReference>
<organism evidence="6 7">
    <name type="scientific">Sphaerisporangium flaviroseum</name>
    <dbReference type="NCBI Taxonomy" id="509199"/>
    <lineage>
        <taxon>Bacteria</taxon>
        <taxon>Bacillati</taxon>
        <taxon>Actinomycetota</taxon>
        <taxon>Actinomycetes</taxon>
        <taxon>Streptosporangiales</taxon>
        <taxon>Streptosporangiaceae</taxon>
        <taxon>Sphaerisporangium</taxon>
    </lineage>
</organism>
<dbReference type="SMART" id="SM00862">
    <property type="entry name" value="Trans_reg_C"/>
    <property type="match status" value="1"/>
</dbReference>
<dbReference type="InterPro" id="IPR049945">
    <property type="entry name" value="AAA_22"/>
</dbReference>
<sequence length="1182" mass="123249">MLFGILGSTEVWLSDGSPAGVGGPRVRRLLALLLVDAGQVVGTQRLIDGLYGQSPPGDAANALQSQVSRLRRGLGAEGGGLVELHPSGYRLAVDSESVDAHRFQRLAREGRRALAAGDHFQASALLREALALWRGPALADVPVAEARAAGLEELRLAAVEDRVEAGLALGGHREVVAELAELVAAHPLRERPRGLLMRALHGCGRQAEALAVFEDGRRVLAEELGADPSAELAAVHLAVLRNDPSLDRASSPGGGGFSPGGERVSGGGEGFSGGGEGSSGGGEGFLGDGEGVSGGGGRFSPGGEGVSGGGERFSGGGGGGGGRSGEPERHPATAEGSWQGVPAQLTSFVGREEELRRIGKLLDSGRLVTLIGPGGAGKTRLAMEAGDRGQGQVCFVDLAPLGEGAHVPQAVLSALGLRETKLSALTSEPSDVVGRLLAALAGQRMLLILDNCEHVIDETARLVRRVLGGCAGVRVLATSREALNITGEALCPLPPLGLPAGQVPVAEAKAYPAVRLFADRAAAVSPDFVVDAGNVETVVRICAALDGLPLAIELAAARLRSLPVHEIATRLGAADRTGEGDAGQDRFGLLSRGDRTAAPRHRTLRAVVAWSWDLLDEEERVLARRLTVFRGGATLAAVEGVCALPEEDARRVPQRVSGGEPGPLVVGRVVEVLAGLVDKSLVEVSGGRYRMLDTIRVFCGEQLQHAGEADRLRAAHARFFADLAEKAEPCLRRAEQVEWLRRLGAEDANLHAALRWAVGADPAVALGLLANLSVYWWLRGLPSEGAPPAAELLRVIGTEPPAGLEDEYVACVVLAGRDGFHDPALRPYVDRARAIMHALARPPRQRFTMVLWALATGPADSQGVTWDQYVGADAWFEALGRLGEGFTKFFGGQVSESASELTAALGRFRSVGDRWGMMAALDTLSKVAEWQGDQAASLAMAGQALELAGQLGALDDMAELLCGVAYVQLRQGDLDAAHATYERAGETARRAGMPVTLAGVQLGFGEIARLRGDLAEARRLYQMALSACTSEWVTVEELRARIMVALGRVAEAEGDLSEAESWHTQAIQSGLRLRSLPAAAGAVEGLAGVALSRGDGERAALLLGAGEAMRGVALPGDPDVTRVAALAEGLVGATAFAAAYERGAAMTPEQTLVLAGVPAEELEGINLRRTVFGAVRPEERGG</sequence>
<evidence type="ECO:0000256" key="1">
    <source>
        <dbReference type="ARBA" id="ARBA00005820"/>
    </source>
</evidence>
<keyword evidence="2 3" id="KW-0238">DNA-binding</keyword>
<dbReference type="InterPro" id="IPR011990">
    <property type="entry name" value="TPR-like_helical_dom_sf"/>
</dbReference>
<feature type="domain" description="OmpR/PhoB-type" evidence="5">
    <location>
        <begin position="1"/>
        <end position="93"/>
    </location>
</feature>
<dbReference type="Pfam" id="PF03704">
    <property type="entry name" value="BTAD"/>
    <property type="match status" value="1"/>
</dbReference>
<dbReference type="SUPFAM" id="SSF52540">
    <property type="entry name" value="P-loop containing nucleoside triphosphate hydrolases"/>
    <property type="match status" value="1"/>
</dbReference>
<dbReference type="SUPFAM" id="SSF48452">
    <property type="entry name" value="TPR-like"/>
    <property type="match status" value="2"/>
</dbReference>
<dbReference type="InterPro" id="IPR016032">
    <property type="entry name" value="Sig_transdc_resp-reg_C-effctor"/>
</dbReference>
<reference evidence="7" key="1">
    <citation type="journal article" date="2019" name="Int. J. Syst. Evol. Microbiol.">
        <title>The Global Catalogue of Microorganisms (GCM) 10K type strain sequencing project: providing services to taxonomists for standard genome sequencing and annotation.</title>
        <authorList>
            <consortium name="The Broad Institute Genomics Platform"/>
            <consortium name="The Broad Institute Genome Sequencing Center for Infectious Disease"/>
            <person name="Wu L."/>
            <person name="Ma J."/>
        </authorList>
    </citation>
    <scope>NUCLEOTIDE SEQUENCE [LARGE SCALE GENOMIC DNA]</scope>
    <source>
        <strain evidence="7">JCM 16908</strain>
    </source>
</reference>
<dbReference type="EMBL" id="BAAAZR010000006">
    <property type="protein sequence ID" value="GAA3808507.1"/>
    <property type="molecule type" value="Genomic_DNA"/>
</dbReference>
<dbReference type="Proteomes" id="UP001500888">
    <property type="component" value="Unassembled WGS sequence"/>
</dbReference>
<accession>A0ABP7I2U2</accession>
<name>A0ABP7I2U2_9ACTN</name>
<dbReference type="PRINTS" id="PR00364">
    <property type="entry name" value="DISEASERSIST"/>
</dbReference>
<comment type="similarity">
    <text evidence="1">Belongs to the AfsR/DnrI/RedD regulatory family.</text>
</comment>
<dbReference type="Gene3D" id="1.10.10.10">
    <property type="entry name" value="Winged helix-like DNA-binding domain superfamily/Winged helix DNA-binding domain"/>
    <property type="match status" value="1"/>
</dbReference>
<dbReference type="InterPro" id="IPR005158">
    <property type="entry name" value="BTAD"/>
</dbReference>
<comment type="caution">
    <text evidence="6">The sequence shown here is derived from an EMBL/GenBank/DDBJ whole genome shotgun (WGS) entry which is preliminary data.</text>
</comment>
<dbReference type="PANTHER" id="PTHR47691:SF3">
    <property type="entry name" value="HTH-TYPE TRANSCRIPTIONAL REGULATOR RV0890C-RELATED"/>
    <property type="match status" value="1"/>
</dbReference>
<dbReference type="CDD" id="cd15831">
    <property type="entry name" value="BTAD"/>
    <property type="match status" value="1"/>
</dbReference>
<feature type="region of interest" description="Disordered" evidence="4">
    <location>
        <begin position="246"/>
        <end position="343"/>
    </location>
</feature>
<dbReference type="InterPro" id="IPR027417">
    <property type="entry name" value="P-loop_NTPase"/>
</dbReference>
<dbReference type="InterPro" id="IPR036388">
    <property type="entry name" value="WH-like_DNA-bd_sf"/>
</dbReference>
<dbReference type="Pfam" id="PF00486">
    <property type="entry name" value="Trans_reg_C"/>
    <property type="match status" value="1"/>
</dbReference>
<protein>
    <recommendedName>
        <fullName evidence="5">OmpR/PhoB-type domain-containing protein</fullName>
    </recommendedName>
</protein>
<dbReference type="PANTHER" id="PTHR47691">
    <property type="entry name" value="REGULATOR-RELATED"/>
    <property type="match status" value="1"/>
</dbReference>
<dbReference type="Pfam" id="PF13424">
    <property type="entry name" value="TPR_12"/>
    <property type="match status" value="1"/>
</dbReference>
<feature type="compositionally biased region" description="Gly residues" evidence="4">
    <location>
        <begin position="252"/>
        <end position="324"/>
    </location>
</feature>
<dbReference type="Gene3D" id="3.40.50.300">
    <property type="entry name" value="P-loop containing nucleotide triphosphate hydrolases"/>
    <property type="match status" value="1"/>
</dbReference>
<dbReference type="Gene3D" id="1.25.40.10">
    <property type="entry name" value="Tetratricopeptide repeat domain"/>
    <property type="match status" value="2"/>
</dbReference>
<keyword evidence="7" id="KW-1185">Reference proteome</keyword>
<evidence type="ECO:0000259" key="5">
    <source>
        <dbReference type="PROSITE" id="PS51755"/>
    </source>
</evidence>
<dbReference type="Pfam" id="PF13401">
    <property type="entry name" value="AAA_22"/>
    <property type="match status" value="1"/>
</dbReference>
<feature type="DNA-binding region" description="OmpR/PhoB-type" evidence="3">
    <location>
        <begin position="1"/>
        <end position="93"/>
    </location>
</feature>
<evidence type="ECO:0000313" key="7">
    <source>
        <dbReference type="Proteomes" id="UP001500888"/>
    </source>
</evidence>
<evidence type="ECO:0000256" key="2">
    <source>
        <dbReference type="ARBA" id="ARBA00023125"/>
    </source>
</evidence>
<proteinExistence type="inferred from homology"/>
<dbReference type="SUPFAM" id="SSF46894">
    <property type="entry name" value="C-terminal effector domain of the bipartite response regulators"/>
    <property type="match status" value="1"/>
</dbReference>